<dbReference type="Gene3D" id="3.40.50.300">
    <property type="entry name" value="P-loop containing nucleotide triphosphate hydrolases"/>
    <property type="match status" value="1"/>
</dbReference>
<dbReference type="GO" id="GO:0007166">
    <property type="term" value="P:cell surface receptor signaling pathway"/>
    <property type="evidence" value="ECO:0007669"/>
    <property type="project" value="InterPro"/>
</dbReference>
<dbReference type="InterPro" id="IPR036388">
    <property type="entry name" value="WH-like_DNA-bd_sf"/>
</dbReference>
<dbReference type="KEGG" id="rarg:115747877"/>
<dbReference type="AlphaFoldDB" id="A0A8B8PZ21"/>
<evidence type="ECO:0000256" key="4">
    <source>
        <dbReference type="ARBA" id="ARBA00022741"/>
    </source>
</evidence>
<dbReference type="InterPro" id="IPR008808">
    <property type="entry name" value="Powdery_mildew-R_dom"/>
</dbReference>
<dbReference type="PRINTS" id="PR00364">
    <property type="entry name" value="DISEASERSIST"/>
</dbReference>
<gene>
    <name evidence="9" type="primary">LOC115747877</name>
</gene>
<keyword evidence="2" id="KW-0433">Leucine-rich repeat</keyword>
<dbReference type="Gene3D" id="1.10.10.10">
    <property type="entry name" value="Winged helix-like DNA-binding domain superfamily/Winged helix DNA-binding domain"/>
    <property type="match status" value="1"/>
</dbReference>
<evidence type="ECO:0000259" key="7">
    <source>
        <dbReference type="PROSITE" id="PS51153"/>
    </source>
</evidence>
<keyword evidence="6" id="KW-0067">ATP-binding</keyword>
<dbReference type="PROSITE" id="PS51153">
    <property type="entry name" value="RPW8"/>
    <property type="match status" value="1"/>
</dbReference>
<evidence type="ECO:0000256" key="6">
    <source>
        <dbReference type="ARBA" id="ARBA00022840"/>
    </source>
</evidence>
<dbReference type="Gene3D" id="1.10.8.430">
    <property type="entry name" value="Helical domain of apoptotic protease-activating factors"/>
    <property type="match status" value="1"/>
</dbReference>
<dbReference type="RefSeq" id="XP_030540064.1">
    <property type="nucleotide sequence ID" value="XM_030684204.2"/>
</dbReference>
<accession>A0A8B8PZ21</accession>
<reference evidence="8" key="1">
    <citation type="submission" date="2025-05" db="UniProtKB">
        <authorList>
            <consortium name="RefSeq"/>
        </authorList>
    </citation>
    <scope>NUCLEOTIDE SEQUENCE [LARGE SCALE GENOMIC DNA]</scope>
</reference>
<dbReference type="Proteomes" id="UP000827889">
    <property type="component" value="Chromosome 2"/>
</dbReference>
<evidence type="ECO:0000256" key="3">
    <source>
        <dbReference type="ARBA" id="ARBA00022737"/>
    </source>
</evidence>
<dbReference type="InterPro" id="IPR002182">
    <property type="entry name" value="NB-ARC"/>
</dbReference>
<organism evidence="8 9">
    <name type="scientific">Rhodamnia argentea</name>
    <dbReference type="NCBI Taxonomy" id="178133"/>
    <lineage>
        <taxon>Eukaryota</taxon>
        <taxon>Viridiplantae</taxon>
        <taxon>Streptophyta</taxon>
        <taxon>Embryophyta</taxon>
        <taxon>Tracheophyta</taxon>
        <taxon>Spermatophyta</taxon>
        <taxon>Magnoliopsida</taxon>
        <taxon>eudicotyledons</taxon>
        <taxon>Gunneridae</taxon>
        <taxon>Pentapetalae</taxon>
        <taxon>rosids</taxon>
        <taxon>malvids</taxon>
        <taxon>Myrtales</taxon>
        <taxon>Myrtaceae</taxon>
        <taxon>Myrtoideae</taxon>
        <taxon>Myrteae</taxon>
        <taxon>Australasian group</taxon>
        <taxon>Rhodamnia</taxon>
    </lineage>
</organism>
<sequence>MAVTDFFVGEITTELLKELIQISRKCCLCKASADQLIETIEEFRPIIREIQYSGVELPAHRQFQLDQFSRTLQEGLELCKKVRASNRWNVYKNLQLARKMEKMEKRIHTFFQGLMQAHTLADVHHLRFDTKDQLDRIEGSARRLEQSLSEMRIGGGGWVEEAVRLREEAEAEWDGFGGGTLRLGVSVEVGRRKVREMLVESKDMGVIGIGGIGGSGKTTLAKEVAKDDEIRSYFNNRVLFLTVSQSPNVDQLQKRIWGYIMGNEGSSPFDQVPQWNLQHNFRAPRRKALIVLDDVWALPELQQLVAISRTPGCKTLVVSRFKFPTVIELSYEVELLREQEAMTLFCHSAFGKKSIPLGADEDLVKQIVNECKGLPLALKVIGASLRDQQQMFWVSARERLARGERICESHGSRLLDRMAISVEYLTGKVRECFLDLGSFPEDTKIPMDVLINMWVEIRDLHEAEAFAILVELSNKNLITLVKDARAGEMYSSYFEVSVTQHDVLRDLALLLNNQEEVNKCKRLLMPKRDQFPREWERNSDIPFDAQIVSVHTGEMNEMDWPRMEFPKAEVLILNFSCNSYFLPPFLENMPKLRALIVINHSTSNAELRNFSVFSSLTKLRSLWLERVCVPHLSETTVPLNNMRKVSLVLCKINNSLDPSTIDLPQIFPCLSELTIDHCDDLLELPSSICRAGSLKNLSITNCHSLQGLPADLHKLSSLEILRMYACPNLRIIPVEICQLGCLKYLDISQCVNLMRLPEDIGNLGRLEKIDMRECEQIRRVPKSASSMKSLKTVICDEEVSLWWKDVVKPREDVQVQVADKCYSLDWLDD</sequence>
<comment type="similarity">
    <text evidence="1">Belongs to the disease resistance NB-LRR family.</text>
</comment>
<dbReference type="OrthoDB" id="1357022at2759"/>
<dbReference type="InterPro" id="IPR036537">
    <property type="entry name" value="Adaptor_Cbl_N_dom_sf"/>
</dbReference>
<dbReference type="Pfam" id="PF00931">
    <property type="entry name" value="NB-ARC"/>
    <property type="match status" value="1"/>
</dbReference>
<keyword evidence="4" id="KW-0547">Nucleotide-binding</keyword>
<dbReference type="SUPFAM" id="SSF52540">
    <property type="entry name" value="P-loop containing nucleoside triphosphate hydrolases"/>
    <property type="match status" value="1"/>
</dbReference>
<dbReference type="SUPFAM" id="SSF52058">
    <property type="entry name" value="L domain-like"/>
    <property type="match status" value="1"/>
</dbReference>
<feature type="domain" description="RPW8" evidence="7">
    <location>
        <begin position="1"/>
        <end position="149"/>
    </location>
</feature>
<evidence type="ECO:0000256" key="1">
    <source>
        <dbReference type="ARBA" id="ARBA00008894"/>
    </source>
</evidence>
<evidence type="ECO:0000256" key="5">
    <source>
        <dbReference type="ARBA" id="ARBA00022821"/>
    </source>
</evidence>
<dbReference type="InterPro" id="IPR032675">
    <property type="entry name" value="LRR_dom_sf"/>
</dbReference>
<evidence type="ECO:0000313" key="8">
    <source>
        <dbReference type="Proteomes" id="UP000827889"/>
    </source>
</evidence>
<dbReference type="Gene3D" id="1.20.930.20">
    <property type="entry name" value="Adaptor protein Cbl, N-terminal domain"/>
    <property type="match status" value="1"/>
</dbReference>
<keyword evidence="3" id="KW-0677">Repeat</keyword>
<reference evidence="9" key="2">
    <citation type="submission" date="2025-08" db="UniProtKB">
        <authorList>
            <consortium name="RefSeq"/>
        </authorList>
    </citation>
    <scope>IDENTIFICATION</scope>
    <source>
        <tissue evidence="9">Leaf</tissue>
    </source>
</reference>
<evidence type="ECO:0000313" key="9">
    <source>
        <dbReference type="RefSeq" id="XP_030540064.1"/>
    </source>
</evidence>
<name>A0A8B8PZ21_9MYRT</name>
<proteinExistence type="inferred from homology"/>
<dbReference type="PANTHER" id="PTHR36766:SF30">
    <property type="entry name" value="TIR-NBS TYPE DISEASE RESISTANCE PROTEIN-RELATED"/>
    <property type="match status" value="1"/>
</dbReference>
<dbReference type="Gene3D" id="3.80.10.10">
    <property type="entry name" value="Ribonuclease Inhibitor"/>
    <property type="match status" value="1"/>
</dbReference>
<dbReference type="InterPro" id="IPR042197">
    <property type="entry name" value="Apaf_helical"/>
</dbReference>
<dbReference type="FunFam" id="3.80.10.10:FF:001428">
    <property type="entry name" value="Probable disease resistance protein At5g04720"/>
    <property type="match status" value="1"/>
</dbReference>
<dbReference type="GO" id="GO:0043531">
    <property type="term" value="F:ADP binding"/>
    <property type="evidence" value="ECO:0007669"/>
    <property type="project" value="InterPro"/>
</dbReference>
<dbReference type="GO" id="GO:0006952">
    <property type="term" value="P:defense response"/>
    <property type="evidence" value="ECO:0007669"/>
    <property type="project" value="UniProtKB-KW"/>
</dbReference>
<evidence type="ECO:0000256" key="2">
    <source>
        <dbReference type="ARBA" id="ARBA00022614"/>
    </source>
</evidence>
<dbReference type="Pfam" id="PF05659">
    <property type="entry name" value="RPW8"/>
    <property type="match status" value="1"/>
</dbReference>
<dbReference type="GeneID" id="115747877"/>
<dbReference type="GO" id="GO:0005524">
    <property type="term" value="F:ATP binding"/>
    <property type="evidence" value="ECO:0007669"/>
    <property type="project" value="UniProtKB-KW"/>
</dbReference>
<dbReference type="PANTHER" id="PTHR36766">
    <property type="entry name" value="PLANT BROAD-SPECTRUM MILDEW RESISTANCE PROTEIN RPW8"/>
    <property type="match status" value="1"/>
</dbReference>
<keyword evidence="8" id="KW-1185">Reference proteome</keyword>
<dbReference type="InterPro" id="IPR027417">
    <property type="entry name" value="P-loop_NTPase"/>
</dbReference>
<protein>
    <submittedName>
        <fullName evidence="9">Probable disease resistance protein At4g33300</fullName>
    </submittedName>
</protein>
<keyword evidence="5" id="KW-0611">Plant defense</keyword>